<dbReference type="InterPro" id="IPR054277">
    <property type="entry name" value="DUF7008"/>
</dbReference>
<gene>
    <name evidence="3" type="ORF">GCM10022416_50470</name>
</gene>
<accession>A0ABP7ZBA4</accession>
<feature type="compositionally biased region" description="Basic and acidic residues" evidence="1">
    <location>
        <begin position="100"/>
        <end position="112"/>
    </location>
</feature>
<sequence length="128" mass="14511">MPNERFISYPAASPSGEQMLGWAGWNHADRARALTRLIEQRAIYDGWDAGRITPLLAGLAEVLPWVKQWHGEVDPAFGMSPADAFTAYLAKKQAEYRISDEDLRSWRPEPPRRGRPRKRPGAVGRQSR</sequence>
<dbReference type="Proteomes" id="UP001500266">
    <property type="component" value="Unassembled WGS sequence"/>
</dbReference>
<evidence type="ECO:0000313" key="4">
    <source>
        <dbReference type="Proteomes" id="UP001500266"/>
    </source>
</evidence>
<evidence type="ECO:0000313" key="3">
    <source>
        <dbReference type="EMBL" id="GAA4152360.1"/>
    </source>
</evidence>
<comment type="caution">
    <text evidence="3">The sequence shown here is derived from an EMBL/GenBank/DDBJ whole genome shotgun (WGS) entry which is preliminary data.</text>
</comment>
<feature type="domain" description="DUF7008" evidence="2">
    <location>
        <begin position="1"/>
        <end position="116"/>
    </location>
</feature>
<dbReference type="EMBL" id="BAABDO010000102">
    <property type="protein sequence ID" value="GAA4152360.1"/>
    <property type="molecule type" value="Genomic_DNA"/>
</dbReference>
<evidence type="ECO:0000256" key="1">
    <source>
        <dbReference type="SAM" id="MobiDB-lite"/>
    </source>
</evidence>
<evidence type="ECO:0000259" key="2">
    <source>
        <dbReference type="Pfam" id="PF22654"/>
    </source>
</evidence>
<keyword evidence="4" id="KW-1185">Reference proteome</keyword>
<reference evidence="4" key="1">
    <citation type="journal article" date="2019" name="Int. J. Syst. Evol. Microbiol.">
        <title>The Global Catalogue of Microorganisms (GCM) 10K type strain sequencing project: providing services to taxonomists for standard genome sequencing and annotation.</title>
        <authorList>
            <consortium name="The Broad Institute Genomics Platform"/>
            <consortium name="The Broad Institute Genome Sequencing Center for Infectious Disease"/>
            <person name="Wu L."/>
            <person name="Ma J."/>
        </authorList>
    </citation>
    <scope>NUCLEOTIDE SEQUENCE [LARGE SCALE GENOMIC DNA]</scope>
    <source>
        <strain evidence="4">JCM 17316</strain>
    </source>
</reference>
<feature type="region of interest" description="Disordered" evidence="1">
    <location>
        <begin position="100"/>
        <end position="128"/>
    </location>
</feature>
<dbReference type="Pfam" id="PF22654">
    <property type="entry name" value="DUF7008"/>
    <property type="match status" value="1"/>
</dbReference>
<name>A0ABP7ZBA4_9ACTN</name>
<organism evidence="3 4">
    <name type="scientific">Actinomadura keratinilytica</name>
    <dbReference type="NCBI Taxonomy" id="547461"/>
    <lineage>
        <taxon>Bacteria</taxon>
        <taxon>Bacillati</taxon>
        <taxon>Actinomycetota</taxon>
        <taxon>Actinomycetes</taxon>
        <taxon>Streptosporangiales</taxon>
        <taxon>Thermomonosporaceae</taxon>
        <taxon>Actinomadura</taxon>
    </lineage>
</organism>
<proteinExistence type="predicted"/>
<protein>
    <recommendedName>
        <fullName evidence="2">DUF7008 domain-containing protein</fullName>
    </recommendedName>
</protein>